<dbReference type="SUPFAM" id="SSF52151">
    <property type="entry name" value="FabD/lysophospholipase-like"/>
    <property type="match status" value="1"/>
</dbReference>
<gene>
    <name evidence="10" type="ORF">CLV90_0771</name>
</gene>
<dbReference type="RefSeq" id="WP_133686164.1">
    <property type="nucleotide sequence ID" value="NZ_SOAY01000010.1"/>
</dbReference>
<dbReference type="SUPFAM" id="SSF53901">
    <property type="entry name" value="Thiolase-like"/>
    <property type="match status" value="1"/>
</dbReference>
<dbReference type="Pfam" id="PF00668">
    <property type="entry name" value="Condensation"/>
    <property type="match status" value="1"/>
</dbReference>
<dbReference type="InterPro" id="IPR001227">
    <property type="entry name" value="Ac_transferase_dom_sf"/>
</dbReference>
<comment type="similarity">
    <text evidence="6">In the C-terminal section; belongs to the NRP synthetase family.</text>
</comment>
<dbReference type="Pfam" id="PF02801">
    <property type="entry name" value="Ketoacyl-synt_C"/>
    <property type="match status" value="1"/>
</dbReference>
<dbReference type="SMART" id="SM00823">
    <property type="entry name" value="PKS_PP"/>
    <property type="match status" value="1"/>
</dbReference>
<keyword evidence="2" id="KW-0596">Phosphopantetheine</keyword>
<dbReference type="SMART" id="SM00825">
    <property type="entry name" value="PKS_KS"/>
    <property type="match status" value="1"/>
</dbReference>
<evidence type="ECO:0000259" key="9">
    <source>
        <dbReference type="PROSITE" id="PS52004"/>
    </source>
</evidence>
<dbReference type="SUPFAM" id="SSF53383">
    <property type="entry name" value="PLP-dependent transferases"/>
    <property type="match status" value="1"/>
</dbReference>
<dbReference type="SUPFAM" id="SSF52777">
    <property type="entry name" value="CoA-dependent acyltransferases"/>
    <property type="match status" value="1"/>
</dbReference>
<keyword evidence="11" id="KW-1185">Reference proteome</keyword>
<dbReference type="SUPFAM" id="SSF56801">
    <property type="entry name" value="Acetyl-CoA synthetase-like"/>
    <property type="match status" value="1"/>
</dbReference>
<comment type="cofactor">
    <cofactor evidence="1">
        <name>pyridoxal 5'-phosphate</name>
        <dbReference type="ChEBI" id="CHEBI:597326"/>
    </cofactor>
</comment>
<accession>A0A4V3ERM4</accession>
<dbReference type="NCBIfam" id="TIGR01733">
    <property type="entry name" value="AA-adenyl-dom"/>
    <property type="match status" value="1"/>
</dbReference>
<dbReference type="CDD" id="cd00833">
    <property type="entry name" value="PKS"/>
    <property type="match status" value="1"/>
</dbReference>
<evidence type="ECO:0000313" key="10">
    <source>
        <dbReference type="EMBL" id="TDT46713.1"/>
    </source>
</evidence>
<dbReference type="Gene3D" id="3.90.1150.10">
    <property type="entry name" value="Aspartate Aminotransferase, domain 1"/>
    <property type="match status" value="1"/>
</dbReference>
<dbReference type="Pfam" id="PF00501">
    <property type="entry name" value="AMP-binding"/>
    <property type="match status" value="1"/>
</dbReference>
<keyword evidence="5" id="KW-0663">Pyridoxal phosphate</keyword>
<dbReference type="InterPro" id="IPR016035">
    <property type="entry name" value="Acyl_Trfase/lysoPLipase"/>
</dbReference>
<evidence type="ECO:0000259" key="8">
    <source>
        <dbReference type="PROSITE" id="PS50075"/>
    </source>
</evidence>
<feature type="region of interest" description="Disordered" evidence="7">
    <location>
        <begin position="1918"/>
        <end position="1961"/>
    </location>
</feature>
<dbReference type="PANTHER" id="PTHR43775:SF51">
    <property type="entry name" value="INACTIVE PHENOLPHTHIOCEROL SYNTHESIS POLYKETIDE SYNTHASE TYPE I PKS1-RELATED"/>
    <property type="match status" value="1"/>
</dbReference>
<dbReference type="GO" id="GO:0004315">
    <property type="term" value="F:3-oxoacyl-[acyl-carrier-protein] synthase activity"/>
    <property type="evidence" value="ECO:0007669"/>
    <property type="project" value="InterPro"/>
</dbReference>
<dbReference type="Pfam" id="PF16197">
    <property type="entry name" value="KAsynt_C_assoc"/>
    <property type="match status" value="1"/>
</dbReference>
<dbReference type="PANTHER" id="PTHR43775">
    <property type="entry name" value="FATTY ACID SYNTHASE"/>
    <property type="match status" value="1"/>
</dbReference>
<feature type="domain" description="Carrier" evidence="8">
    <location>
        <begin position="1769"/>
        <end position="1844"/>
    </location>
</feature>
<evidence type="ECO:0000256" key="2">
    <source>
        <dbReference type="ARBA" id="ARBA00022450"/>
    </source>
</evidence>
<dbReference type="Gene3D" id="3.40.366.10">
    <property type="entry name" value="Malonyl-Coenzyme A Acyl Carrier Protein, domain 2"/>
    <property type="match status" value="1"/>
</dbReference>
<evidence type="ECO:0000256" key="7">
    <source>
        <dbReference type="SAM" id="MobiDB-lite"/>
    </source>
</evidence>
<dbReference type="InterPro" id="IPR015422">
    <property type="entry name" value="PyrdxlP-dep_Trfase_small"/>
</dbReference>
<dbReference type="Pfam" id="PF00550">
    <property type="entry name" value="PP-binding"/>
    <property type="match status" value="2"/>
</dbReference>
<dbReference type="InterPro" id="IPR009081">
    <property type="entry name" value="PP-bd_ACP"/>
</dbReference>
<evidence type="ECO:0000313" key="11">
    <source>
        <dbReference type="Proteomes" id="UP000294749"/>
    </source>
</evidence>
<dbReference type="PROSITE" id="PS52004">
    <property type="entry name" value="KS3_2"/>
    <property type="match status" value="1"/>
</dbReference>
<dbReference type="CDD" id="cd05930">
    <property type="entry name" value="A_NRPS"/>
    <property type="match status" value="1"/>
</dbReference>
<dbReference type="InterPro" id="IPR000873">
    <property type="entry name" value="AMP-dep_synth/lig_dom"/>
</dbReference>
<dbReference type="Proteomes" id="UP000294749">
    <property type="component" value="Unassembled WGS sequence"/>
</dbReference>
<dbReference type="OrthoDB" id="9778690at2"/>
<dbReference type="FunFam" id="3.40.50.12780:FF:000012">
    <property type="entry name" value="Non-ribosomal peptide synthetase"/>
    <property type="match status" value="1"/>
</dbReference>
<evidence type="ECO:0000256" key="1">
    <source>
        <dbReference type="ARBA" id="ARBA00001933"/>
    </source>
</evidence>
<dbReference type="GO" id="GO:0008483">
    <property type="term" value="F:transaminase activity"/>
    <property type="evidence" value="ECO:0007669"/>
    <property type="project" value="InterPro"/>
</dbReference>
<dbReference type="InterPro" id="IPR042099">
    <property type="entry name" value="ANL_N_sf"/>
</dbReference>
<dbReference type="PROSITE" id="PS00600">
    <property type="entry name" value="AA_TRANSFER_CLASS_3"/>
    <property type="match status" value="1"/>
</dbReference>
<dbReference type="SMART" id="SM01294">
    <property type="entry name" value="PKS_PP_betabranch"/>
    <property type="match status" value="1"/>
</dbReference>
<organism evidence="10 11">
    <name type="scientific">Maribacter spongiicola</name>
    <dbReference type="NCBI Taxonomy" id="1206753"/>
    <lineage>
        <taxon>Bacteria</taxon>
        <taxon>Pseudomonadati</taxon>
        <taxon>Bacteroidota</taxon>
        <taxon>Flavobacteriia</taxon>
        <taxon>Flavobacteriales</taxon>
        <taxon>Flavobacteriaceae</taxon>
        <taxon>Maribacter</taxon>
    </lineage>
</organism>
<dbReference type="InterPro" id="IPR045851">
    <property type="entry name" value="AMP-bd_C_sf"/>
</dbReference>
<dbReference type="Gene3D" id="3.30.300.30">
    <property type="match status" value="1"/>
</dbReference>
<dbReference type="GO" id="GO:0006633">
    <property type="term" value="P:fatty acid biosynthetic process"/>
    <property type="evidence" value="ECO:0007669"/>
    <property type="project" value="InterPro"/>
</dbReference>
<dbReference type="Gene3D" id="3.40.640.10">
    <property type="entry name" value="Type I PLP-dependent aspartate aminotransferase-like (Major domain)"/>
    <property type="match status" value="1"/>
</dbReference>
<dbReference type="EMBL" id="SOAY01000010">
    <property type="protein sequence ID" value="TDT46713.1"/>
    <property type="molecule type" value="Genomic_DNA"/>
</dbReference>
<dbReference type="InterPro" id="IPR020806">
    <property type="entry name" value="PKS_PP-bd"/>
</dbReference>
<dbReference type="PROSITE" id="PS00606">
    <property type="entry name" value="KS3_1"/>
    <property type="match status" value="1"/>
</dbReference>
<dbReference type="PROSITE" id="PS50075">
    <property type="entry name" value="CARRIER"/>
    <property type="match status" value="2"/>
</dbReference>
<dbReference type="InterPro" id="IPR018201">
    <property type="entry name" value="Ketoacyl_synth_AS"/>
</dbReference>
<dbReference type="CDD" id="cd00610">
    <property type="entry name" value="OAT_like"/>
    <property type="match status" value="1"/>
</dbReference>
<dbReference type="InterPro" id="IPR005814">
    <property type="entry name" value="Aminotrans_3"/>
</dbReference>
<dbReference type="SUPFAM" id="SSF55048">
    <property type="entry name" value="Probable ACP-binding domain of malonyl-CoA ACP transacylase"/>
    <property type="match status" value="1"/>
</dbReference>
<protein>
    <submittedName>
        <fullName evidence="10">Amino acid adenylation domain-containing protein</fullName>
    </submittedName>
</protein>
<reference evidence="10 11" key="1">
    <citation type="submission" date="2019-03" db="EMBL/GenBank/DDBJ databases">
        <title>Genomic Encyclopedia of Archaeal and Bacterial Type Strains, Phase II (KMG-II): from individual species to whole genera.</title>
        <authorList>
            <person name="Goeker M."/>
        </authorList>
    </citation>
    <scope>NUCLEOTIDE SEQUENCE [LARGE SCALE GENOMIC DNA]</scope>
    <source>
        <strain evidence="10 11">DSM 25233</strain>
    </source>
</reference>
<dbReference type="InterPro" id="IPR016036">
    <property type="entry name" value="Malonyl_transacylase_ACP-bd"/>
</dbReference>
<dbReference type="Gene3D" id="3.30.70.250">
    <property type="entry name" value="Malonyl-CoA ACP transacylase, ACP-binding"/>
    <property type="match status" value="1"/>
</dbReference>
<dbReference type="SMART" id="SM00827">
    <property type="entry name" value="PKS_AT"/>
    <property type="match status" value="1"/>
</dbReference>
<keyword evidence="4" id="KW-0808">Transferase</keyword>
<evidence type="ECO:0000256" key="5">
    <source>
        <dbReference type="ARBA" id="ARBA00022898"/>
    </source>
</evidence>
<evidence type="ECO:0000256" key="3">
    <source>
        <dbReference type="ARBA" id="ARBA00022553"/>
    </source>
</evidence>
<keyword evidence="3" id="KW-0597">Phosphoprotein</keyword>
<dbReference type="Pfam" id="PF00698">
    <property type="entry name" value="Acyl_transf_1"/>
    <property type="match status" value="1"/>
</dbReference>
<dbReference type="InterPro" id="IPR020845">
    <property type="entry name" value="AMP-binding_CS"/>
</dbReference>
<evidence type="ECO:0000256" key="4">
    <source>
        <dbReference type="ARBA" id="ARBA00022679"/>
    </source>
</evidence>
<feature type="domain" description="Carrier" evidence="8">
    <location>
        <begin position="772"/>
        <end position="847"/>
    </location>
</feature>
<feature type="compositionally biased region" description="Basic and acidic residues" evidence="7">
    <location>
        <begin position="1934"/>
        <end position="1945"/>
    </location>
</feature>
<dbReference type="InterPro" id="IPR036736">
    <property type="entry name" value="ACP-like_sf"/>
</dbReference>
<dbReference type="Gene3D" id="3.30.70.3290">
    <property type="match status" value="1"/>
</dbReference>
<dbReference type="InterPro" id="IPR014031">
    <property type="entry name" value="Ketoacyl_synth_C"/>
</dbReference>
<feature type="domain" description="Ketosynthase family 3 (KS3)" evidence="9">
    <location>
        <begin position="862"/>
        <end position="1286"/>
    </location>
</feature>
<dbReference type="GO" id="GO:0030170">
    <property type="term" value="F:pyridoxal phosphate binding"/>
    <property type="evidence" value="ECO:0007669"/>
    <property type="project" value="InterPro"/>
</dbReference>
<dbReference type="InterPro" id="IPR016039">
    <property type="entry name" value="Thiolase-like"/>
</dbReference>
<dbReference type="InterPro" id="IPR050091">
    <property type="entry name" value="PKS_NRPS_Biosynth_Enz"/>
</dbReference>
<dbReference type="InterPro" id="IPR049704">
    <property type="entry name" value="Aminotrans_3_PPA_site"/>
</dbReference>
<dbReference type="GO" id="GO:0031177">
    <property type="term" value="F:phosphopantetheine binding"/>
    <property type="evidence" value="ECO:0007669"/>
    <property type="project" value="InterPro"/>
</dbReference>
<proteinExistence type="inferred from homology"/>
<evidence type="ECO:0000256" key="6">
    <source>
        <dbReference type="ARBA" id="ARBA00029443"/>
    </source>
</evidence>
<dbReference type="InterPro" id="IPR014030">
    <property type="entry name" value="Ketoacyl_synth_N"/>
</dbReference>
<dbReference type="InterPro" id="IPR014043">
    <property type="entry name" value="Acyl_transferase_dom"/>
</dbReference>
<sequence length="2461" mass="272222">MEAKKVNLITDSTIAYWKNILLDDVKLLDLPSRKLSVKNSVGKGSLLRTRFSADVTSKVKTYVAGDTYIEAFLISALSVLLQRYTNQIDIAFGFTVDDNDNAHNNLALFRNNIDPTEDFTTLHNQTKEILALHKANPYPTDKFLKDFNLVKDNGENAVLDVVLAINSVIDAAVISNDNDAKESIKFIGLVETDSNIKLVLNTADEHIKFDLVFNETIFDKELIVQFMQHYKQIVPLLIEQPSTAVGSINILSEKERFKLLKEFNTPYAAYPREKTIVDLLNEQAVETPNNIAVVYEENSLTYDELHKLSNQFANYLIKKHGAAKGDFACLILERSEWLIVSMMGIMKAGAVYVPVDPNYPEERIDYIKEDSNCDFTVDASEIEEFNATRDSYSTEDIKDIKLEPTDLIYIIYTSGTTGKPKGVQLEHRNIVSLFVNDDQFYDFTENDVWTMFHSYCFDFSVWEMYGALLFGGKLIIPSKEVIKDPYEFMSLVIKEKVTILNQTPSSFLNIMGSLPTGDIDLNLRYVIFGGEALFPKYLEKWYRKFPGIQFVNGYGITETTIFTTFNIIDDEDIKTNISNIGNCISTLSSHVVNTNNQLQPIGVIGELCISGHGLARGYLNRPELTDQKFIDNPFEQGEKMYRSGDLVKRLSDGTLEYIGRIDHQVKIRGHRVELGEIESSIDAIAGIKRTVVLPNTNAEGEARLVAYLLADGEKPEISSIRKELFDTLPEFMMPTFFMWVDEFPTNSNGKIDKDKLPEPEYLRATSDVIFRKPRTKTEKGLASIWEKELKVSGIGLDDNFFEMGGTSIVAQKVVNAIMKTLQIRIPVTKLYQHTTISTLSEFMGGEKKTVLFSSKRKVNNKSNDVAIIGMAGRFPGVNSIDEFWDVLKNGKETISFFTKEELDQSIPASLRNDHLYVAARGVVPSAKMFDARFFGLTPKLAEAMDPQQRLFLELAWEALEESGHLPEHYTGRVGVYAGTGTNTYYKKNVLPNSEVVESIGQLQLDTVNEKDYVASRTAYQLNLKGPAVSVHSACSTSLLAIAEAVESIRNGHCEVALAGGSSITAPINSGHLYQEGSMLSTDGHCRPFDAQAKGTVFSDGAGVIVLKNLEEAKKDGDIIYGVVKGVGINNDGGEKGSFTAPSAEGQANAIKSAIDDANISPDTISYVEAHGTATPLGDPIEIEGLHLAFGAQSKKNFCGLGSVKSNMGHMTAAAGVAGLIKTILAFNHKVIPPSLGFEKPNPVIDFVNSPFYVTNTLTPWEVEGPRRAGISSFGVGGTNVHVVVEEYEMEAKTSKFQRPLQLLPISAKTQTSLAGFETVLKNHIDAKPDLNLADVAATLSTTKASFSHRRFILASDIKDASEFLMDNDLKATQSSVVKNVPSEIVFLLPGQGSQYLNMGKDFYDGESVFREAVDTCADVLLDTIKVDIREIIFQDVNSEEAENKLRDTRYTQPALFTIEYALSQLWMSWGIQPTVLCGHSLGEFVGAHLAGVFSLEDALKLVSMRGILVSRLPKGSMLTVRIDQESLEKILPKTLSIAAVNSATLCVVSGEDDEITKFSELLKEQSLPYRLIATSHAFHSSMMDPILEEFGDVVKNINLNIPELPIVSTVTGTWLTNEEAVDHVYWTNHLRDTVRFSDAMDTMVKLEDVVLVEVGPGNTLTTLSRQNKGAKNIKSLASLSIPKKDENSYHGILKALGQLWLTGLTVDWNAFYKNQERQRLRLPTYVFDRKPCWIDPVVSIPKERTHLNSDQPITRIIEKPKSAAPMRNVSILNKISELISNSYGIELEVADKNSSFLELGLDSLILTQMAITCKKEFKIPITFRQLNEDINTPELLANYLDQNLPAEFMAPQPVAEAAPQPIAAFNQVQQVAPADYTTSATNQTAIGLIGEQLNLLSRQLQLLQGNVVAQAPQPIAVSNPAPAKVVNGSSSLDSRSEEEKLEHKKPFGASPRIEKQSTGLDQAQSQYLKDLTVKYNTKTIGSKNYAQDNRAKMADPRVVSGFKPLTKELVYPVVIGKSAGNRLWDVDGNEYIDALNGFGSCFFGYQPDFIKKAMHDQIELGYEVGPQHPLAGEVCELLCEFTGHDRAALCNTGSEAVLGAMRIARTVTGRSLIVAFTGAYHGINDEGIVRGSQKKKTFPAAAGILPEAVQNMLILDYGTDESLQIIKDRAHEIAGVLIEPVQSRRPEFQPVEFIKNVRELTTKEEIAFIFDEVITGFRMHPGGAQALFDVKADLATYGKVMGGGVSIGAIVGKKEYMDALDGGFWQYGDDSYPEVGVTYFAGTFVRHPLALASSKAALLHMKEQGPSLQANVSAMTERMAKSLNATFAKDGLPIEITYFGSLWRLKFKKDIPYSELLFVSMREKGIHIWDGFPCFLTTAYTSNDVDFLMKTLLSSIDDLVQVGILTKEGVNGNHVVSSQSSFDKLNTPPVVGARLGRDEKGQPAWYVADANQESGYMKIDI</sequence>
<comment type="caution">
    <text evidence="10">The sequence shown here is derived from an EMBL/GenBank/DDBJ whole genome shotgun (WGS) entry which is preliminary data.</text>
</comment>
<dbReference type="Gene3D" id="3.30.559.30">
    <property type="entry name" value="Nonribosomal peptide synthetase, condensation domain"/>
    <property type="match status" value="1"/>
</dbReference>
<dbReference type="SUPFAM" id="SSF47336">
    <property type="entry name" value="ACP-like"/>
    <property type="match status" value="2"/>
</dbReference>
<dbReference type="InterPro" id="IPR001242">
    <property type="entry name" value="Condensation_dom"/>
</dbReference>
<dbReference type="Pfam" id="PF00109">
    <property type="entry name" value="ketoacyl-synt"/>
    <property type="match status" value="1"/>
</dbReference>
<dbReference type="Gene3D" id="1.10.1200.10">
    <property type="entry name" value="ACP-like"/>
    <property type="match status" value="2"/>
</dbReference>
<dbReference type="GO" id="GO:0004312">
    <property type="term" value="F:fatty acid synthase activity"/>
    <property type="evidence" value="ECO:0007669"/>
    <property type="project" value="TreeGrafter"/>
</dbReference>
<dbReference type="Pfam" id="PF00202">
    <property type="entry name" value="Aminotran_3"/>
    <property type="match status" value="1"/>
</dbReference>
<dbReference type="InterPro" id="IPR020841">
    <property type="entry name" value="PKS_Beta-ketoAc_synthase_dom"/>
</dbReference>
<dbReference type="InterPro" id="IPR015424">
    <property type="entry name" value="PyrdxlP-dep_Trfase"/>
</dbReference>
<name>A0A4V3ERM4_9FLAO</name>
<dbReference type="InterPro" id="IPR010071">
    <property type="entry name" value="AA_adenyl_dom"/>
</dbReference>
<dbReference type="InterPro" id="IPR015421">
    <property type="entry name" value="PyrdxlP-dep_Trfase_major"/>
</dbReference>
<dbReference type="Gene3D" id="3.40.47.10">
    <property type="match status" value="1"/>
</dbReference>
<dbReference type="InterPro" id="IPR032821">
    <property type="entry name" value="PKS_assoc"/>
</dbReference>
<dbReference type="PROSITE" id="PS00455">
    <property type="entry name" value="AMP_BINDING"/>
    <property type="match status" value="1"/>
</dbReference>
<dbReference type="Gene3D" id="3.40.50.12780">
    <property type="entry name" value="N-terminal domain of ligase-like"/>
    <property type="match status" value="1"/>
</dbReference>